<evidence type="ECO:0000313" key="3">
    <source>
        <dbReference type="Proteomes" id="UP000009168"/>
    </source>
</evidence>
<dbReference type="PANTHER" id="PTHR16275:SF8">
    <property type="entry name" value="COILED-COIL DOMAIN-CONTAINING PROTEIN 40"/>
    <property type="match status" value="1"/>
</dbReference>
<keyword evidence="1" id="KW-0175">Coiled coil</keyword>
<evidence type="ECO:0007829" key="5">
    <source>
        <dbReference type="PDB" id="8TID"/>
    </source>
</evidence>
<evidence type="ECO:0000256" key="1">
    <source>
        <dbReference type="SAM" id="Coils"/>
    </source>
</evidence>
<dbReference type="OrthoDB" id="188741at2759"/>
<dbReference type="RefSeq" id="XP_001011815.1">
    <property type="nucleotide sequence ID" value="XM_001011815.1"/>
</dbReference>
<dbReference type="OMA" id="RMQRIQK"/>
<reference evidence="4 5" key="2">
    <citation type="journal article" date="2023" name="Nat. Commun.">
        <title>Integrated modeling of the Nexin-dynein regulatory complex reveals its regulatory mechanism.</title>
        <authorList>
            <person name="Ghanaeian A."/>
            <person name="Majhi S."/>
            <person name="McCafferty C.L."/>
            <person name="Nami B."/>
            <person name="Black C.S."/>
            <person name="Yang S.K."/>
            <person name="Legal T."/>
            <person name="Papoulas O."/>
            <person name="Janowska M."/>
            <person name="Valente-Paterno M."/>
            <person name="Marcotte E.M."/>
            <person name="Wloga D."/>
            <person name="Bui K.H."/>
        </authorList>
    </citation>
    <scope>STRUCTURE BY ELECTRON MICROSCOPY (3.60 ANGSTROMS)</scope>
</reference>
<dbReference type="PANTHER" id="PTHR16275">
    <property type="entry name" value="COILED-COIL DOMAIN-CONTAINING PROTEIN 40"/>
    <property type="match status" value="1"/>
</dbReference>
<dbReference type="GO" id="GO:0035082">
    <property type="term" value="P:axoneme assembly"/>
    <property type="evidence" value="ECO:0007669"/>
    <property type="project" value="InterPro"/>
</dbReference>
<feature type="coiled-coil region" evidence="1">
    <location>
        <begin position="740"/>
        <end position="795"/>
    </location>
</feature>
<feature type="coiled-coil region" evidence="1">
    <location>
        <begin position="391"/>
        <end position="446"/>
    </location>
</feature>
<proteinExistence type="evidence at protein level"/>
<feature type="coiled-coil region" evidence="1">
    <location>
        <begin position="841"/>
        <end position="868"/>
    </location>
</feature>
<dbReference type="HOGENOM" id="CLU_008826_1_0_1"/>
<keyword evidence="4 5" id="KW-0002">3D-structure</keyword>
<sequence>MSNQQGPEDNNLEDDMAYLPADHPLLAKLQIDLTKQLTDEHERVDQKLIEIDANLKKLEKTKEDIGVRLYSVQQQLAENQMNFEQAHENYNWVQKLRIEAEQKLKTESEVYDAKKKELEELRKKYLKAQDELSKLTRTLYQINEFNQQMKGQIINTKTNTYRAEENVVNLEAQKKKQDLLIDTMNEEIKRQTEQKTILTAQLISQKEETEQAKQILKEAHLEMQKIIASKKNLLERWQKSLMTMQRMDNALQAIKEALKGQQELNLQIGTELNGVNAEIRKETEIQESLEGKNKKFDYEKDYLQKKYNELQEEKSKLEAQINLLTQSLRQTETEAGRAEIDKRNIEDQMNLIETNIMKLHTETKKLWEDLVHQKSEHTTIEKTATNLNKQANQISIEIEDKSVELENLLNEIARVKIDQLNTLSQIEVLENKRREVIKEREEKEITVATYEVQIRQGHDLNEKKQHEVGRLNREHDKLSSVQSDMSRGPLEAKRNNLIRKTQELGKENDLMQREWIKKQTLLVTQNNRLNKIEEDVSQLKTKQTILEQKKLRLNNNYRIYEKDIREIQNALKNLRNEMNKLNDAIYRNKEKQQKLDNENFNIKSEFVEKLKELEKESVKLEVEIDRLKEEKADLLAEIVESERQILLWERKIQLEKEMQDALDPTVGQTEIQELKREIHRMELRLDDLRKKQEAIIAEMERAVYKRETIQLKYMNKDKTFSNSNSMSQKSSSISAASDNSAQITKKIAQLKTTLNQTTRNAEQMEKAIKNKKIELDDLNAQIEGNNDNLQKLESDCYNKNIELTKHKLERSTNILSISCMQNKAKKLEDLVAGKARLSVPEATLMTKYEELRDKNQEIKEALQKLCDDAPQYVEVLNYLIDLNVGDDDEDQEQ</sequence>
<evidence type="ECO:0007829" key="4">
    <source>
        <dbReference type="PDB" id="8TEK"/>
    </source>
</evidence>
<accession>Q233L0</accession>
<dbReference type="EMDB" id="EMD-41284"/>
<keyword evidence="3" id="KW-1185">Reference proteome</keyword>
<reference evidence="3" key="1">
    <citation type="journal article" date="2006" name="PLoS Biol.">
        <title>Macronuclear genome sequence of the ciliate Tetrahymena thermophila, a model eukaryote.</title>
        <authorList>
            <person name="Eisen J.A."/>
            <person name="Coyne R.S."/>
            <person name="Wu M."/>
            <person name="Wu D."/>
            <person name="Thiagarajan M."/>
            <person name="Wortman J.R."/>
            <person name="Badger J.H."/>
            <person name="Ren Q."/>
            <person name="Amedeo P."/>
            <person name="Jones K.M."/>
            <person name="Tallon L.J."/>
            <person name="Delcher A.L."/>
            <person name="Salzberg S.L."/>
            <person name="Silva J.C."/>
            <person name="Haas B.J."/>
            <person name="Majoros W.H."/>
            <person name="Farzad M."/>
            <person name="Carlton J.M."/>
            <person name="Smith R.K. Jr."/>
            <person name="Garg J."/>
            <person name="Pearlman R.E."/>
            <person name="Karrer K.M."/>
            <person name="Sun L."/>
            <person name="Manning G."/>
            <person name="Elde N.C."/>
            <person name="Turkewitz A.P."/>
            <person name="Asai D.J."/>
            <person name="Wilkes D.E."/>
            <person name="Wang Y."/>
            <person name="Cai H."/>
            <person name="Collins K."/>
            <person name="Stewart B.A."/>
            <person name="Lee S.R."/>
            <person name="Wilamowska K."/>
            <person name="Weinberg Z."/>
            <person name="Ruzzo W.L."/>
            <person name="Wloga D."/>
            <person name="Gaertig J."/>
            <person name="Frankel J."/>
            <person name="Tsao C.-C."/>
            <person name="Gorovsky M.A."/>
            <person name="Keeling P.J."/>
            <person name="Waller R.F."/>
            <person name="Patron N.J."/>
            <person name="Cherry J.M."/>
            <person name="Stover N.A."/>
            <person name="Krieger C.J."/>
            <person name="del Toro C."/>
            <person name="Ryder H.F."/>
            <person name="Williamson S.C."/>
            <person name="Barbeau R.A."/>
            <person name="Hamilton E.P."/>
            <person name="Orias E."/>
        </authorList>
    </citation>
    <scope>NUCLEOTIDE SEQUENCE [LARGE SCALE GENOMIC DNA]</scope>
    <source>
        <strain evidence="3">SB210</strain>
    </source>
</reference>
<dbReference type="KEGG" id="tet:TTHERM_00391400"/>
<dbReference type="InterPro" id="IPR037386">
    <property type="entry name" value="CCDC40"/>
</dbReference>
<protein>
    <submittedName>
        <fullName evidence="2">Coiled-coil protein, putative</fullName>
    </submittedName>
</protein>
<dbReference type="EMBL" id="GG662770">
    <property type="protein sequence ID" value="EAR91570.1"/>
    <property type="molecule type" value="Genomic_DNA"/>
</dbReference>
<dbReference type="InParanoid" id="Q233L0"/>
<evidence type="ECO:0000313" key="2">
    <source>
        <dbReference type="EMBL" id="EAR91570.1"/>
    </source>
</evidence>
<dbReference type="GO" id="GO:0005737">
    <property type="term" value="C:cytoplasm"/>
    <property type="evidence" value="ECO:0007669"/>
    <property type="project" value="TreeGrafter"/>
</dbReference>
<dbReference type="AlphaFoldDB" id="Q233L0"/>
<dbReference type="STRING" id="312017.Q233L0"/>
<dbReference type="eggNOG" id="ENOG502QQ91">
    <property type="taxonomic scope" value="Eukaryota"/>
</dbReference>
<dbReference type="SMR" id="Q233L0"/>
<dbReference type="GeneID" id="7847189"/>
<feature type="coiled-coil region" evidence="1">
    <location>
        <begin position="167"/>
        <end position="264"/>
    </location>
</feature>
<dbReference type="Proteomes" id="UP000009168">
    <property type="component" value="Unassembled WGS sequence"/>
</dbReference>
<dbReference type="EMDB" id="EMD-41189"/>
<organism evidence="2 3">
    <name type="scientific">Tetrahymena thermophila (strain SB210)</name>
    <dbReference type="NCBI Taxonomy" id="312017"/>
    <lineage>
        <taxon>Eukaryota</taxon>
        <taxon>Sar</taxon>
        <taxon>Alveolata</taxon>
        <taxon>Ciliophora</taxon>
        <taxon>Intramacronucleata</taxon>
        <taxon>Oligohymenophorea</taxon>
        <taxon>Hymenostomatida</taxon>
        <taxon>Tetrahymenina</taxon>
        <taxon>Tetrahymenidae</taxon>
        <taxon>Tetrahymena</taxon>
    </lineage>
</organism>
<dbReference type="PDB" id="8TID">
    <property type="method" value="EM"/>
    <property type="resolution" value="3.60 A"/>
    <property type="chains" value="O/o=1-893"/>
</dbReference>
<dbReference type="PDB" id="8TEK">
    <property type="method" value="EM"/>
    <property type="resolution" value="3.60 A"/>
    <property type="chains" value="O=1-893"/>
</dbReference>
<feature type="coiled-coil region" evidence="1">
    <location>
        <begin position="494"/>
        <end position="698"/>
    </location>
</feature>
<name>Q233L0_TETTS</name>
<feature type="coiled-coil region" evidence="1">
    <location>
        <begin position="293"/>
        <end position="362"/>
    </location>
</feature>
<feature type="coiled-coil region" evidence="1">
    <location>
        <begin position="101"/>
        <end position="138"/>
    </location>
</feature>
<gene>
    <name evidence="2" type="ORF">TTHERM_00391400</name>
</gene>
<dbReference type="Pfam" id="PF08647">
    <property type="entry name" value="BRE1"/>
    <property type="match status" value="1"/>
</dbReference>